<evidence type="ECO:0000259" key="8">
    <source>
        <dbReference type="PROSITE" id="PS50188"/>
    </source>
</evidence>
<dbReference type="CDD" id="cd16040">
    <property type="entry name" value="SPRY_PRY_SNTX"/>
    <property type="match status" value="1"/>
</dbReference>
<evidence type="ECO:0000313" key="10">
    <source>
        <dbReference type="Ensembl" id="ENSNBRP00000012861.1"/>
    </source>
</evidence>
<keyword evidence="5" id="KW-0547">Nucleotide-binding</keyword>
<dbReference type="SUPFAM" id="SSF49899">
    <property type="entry name" value="Concanavalin A-like lectins/glucanases"/>
    <property type="match status" value="1"/>
</dbReference>
<dbReference type="SMART" id="SM00368">
    <property type="entry name" value="LRR_RI"/>
    <property type="match status" value="3"/>
</dbReference>
<evidence type="ECO:0000313" key="11">
    <source>
        <dbReference type="Proteomes" id="UP000261580"/>
    </source>
</evidence>
<evidence type="ECO:0000256" key="3">
    <source>
        <dbReference type="ARBA" id="ARBA00022614"/>
    </source>
</evidence>
<evidence type="ECO:0008006" key="12">
    <source>
        <dbReference type="Google" id="ProtNLM"/>
    </source>
</evidence>
<dbReference type="Gene3D" id="3.80.10.10">
    <property type="entry name" value="Ribonuclease Inhibitor"/>
    <property type="match status" value="1"/>
</dbReference>
<dbReference type="PROSITE" id="PS51450">
    <property type="entry name" value="LRR"/>
    <property type="match status" value="1"/>
</dbReference>
<reference evidence="10" key="2">
    <citation type="submission" date="2025-09" db="UniProtKB">
        <authorList>
            <consortium name="Ensembl"/>
        </authorList>
    </citation>
    <scope>IDENTIFICATION</scope>
</reference>
<dbReference type="PRINTS" id="PR01407">
    <property type="entry name" value="BUTYPHLNCDUF"/>
</dbReference>
<dbReference type="InterPro" id="IPR041075">
    <property type="entry name" value="NOD1/2_WH"/>
</dbReference>
<dbReference type="InterPro" id="IPR007111">
    <property type="entry name" value="NACHT_NTPase"/>
</dbReference>
<dbReference type="Proteomes" id="UP000261580">
    <property type="component" value="Unassembled WGS sequence"/>
</dbReference>
<dbReference type="AlphaFoldDB" id="A0A3Q4GUP5"/>
<evidence type="ECO:0000259" key="9">
    <source>
        <dbReference type="PROSITE" id="PS50837"/>
    </source>
</evidence>
<evidence type="ECO:0000256" key="5">
    <source>
        <dbReference type="ARBA" id="ARBA00022741"/>
    </source>
</evidence>
<feature type="domain" description="NACHT" evidence="9">
    <location>
        <begin position="188"/>
        <end position="322"/>
    </location>
</feature>
<dbReference type="Gene3D" id="2.60.120.920">
    <property type="match status" value="1"/>
</dbReference>
<dbReference type="InterPro" id="IPR006574">
    <property type="entry name" value="PRY"/>
</dbReference>
<dbReference type="InterPro" id="IPR041267">
    <property type="entry name" value="NLRP_HD2"/>
</dbReference>
<organism evidence="10 11">
    <name type="scientific">Neolamprologus brichardi</name>
    <name type="common">Fairy cichlid</name>
    <name type="synonym">Lamprologus brichardi</name>
    <dbReference type="NCBI Taxonomy" id="32507"/>
    <lineage>
        <taxon>Eukaryota</taxon>
        <taxon>Metazoa</taxon>
        <taxon>Chordata</taxon>
        <taxon>Craniata</taxon>
        <taxon>Vertebrata</taxon>
        <taxon>Euteleostomi</taxon>
        <taxon>Actinopterygii</taxon>
        <taxon>Neopterygii</taxon>
        <taxon>Teleostei</taxon>
        <taxon>Neoteleostei</taxon>
        <taxon>Acanthomorphata</taxon>
        <taxon>Ovalentaria</taxon>
        <taxon>Cichlomorphae</taxon>
        <taxon>Cichliformes</taxon>
        <taxon>Cichlidae</taxon>
        <taxon>African cichlids</taxon>
        <taxon>Pseudocrenilabrinae</taxon>
        <taxon>Lamprologini</taxon>
        <taxon>Neolamprologus</taxon>
    </lineage>
</organism>
<dbReference type="GO" id="GO:0005524">
    <property type="term" value="F:ATP binding"/>
    <property type="evidence" value="ECO:0007669"/>
    <property type="project" value="UniProtKB-KW"/>
</dbReference>
<feature type="region of interest" description="Disordered" evidence="7">
    <location>
        <begin position="1"/>
        <end position="22"/>
    </location>
</feature>
<evidence type="ECO:0000256" key="2">
    <source>
        <dbReference type="ARBA" id="ARBA00022490"/>
    </source>
</evidence>
<dbReference type="Bgee" id="ENSNBRG00000010007">
    <property type="expression patterns" value="Expressed in blood and 3 other cell types or tissues"/>
</dbReference>
<protein>
    <recommendedName>
        <fullName evidence="12">B30.2/SPRY domain-containing protein</fullName>
    </recommendedName>
</protein>
<dbReference type="SUPFAM" id="SSF52047">
    <property type="entry name" value="RNI-like"/>
    <property type="match status" value="1"/>
</dbReference>
<evidence type="ECO:0000256" key="4">
    <source>
        <dbReference type="ARBA" id="ARBA00022737"/>
    </source>
</evidence>
<dbReference type="SMART" id="SM00589">
    <property type="entry name" value="PRY"/>
    <property type="match status" value="1"/>
</dbReference>
<dbReference type="Pfam" id="PF14484">
    <property type="entry name" value="FISNA"/>
    <property type="match status" value="1"/>
</dbReference>
<dbReference type="InterPro" id="IPR029495">
    <property type="entry name" value="NACHT-assoc"/>
</dbReference>
<dbReference type="STRING" id="32507.ENSNBRP00000012861"/>
<dbReference type="PROSITE" id="PS50188">
    <property type="entry name" value="B302_SPRY"/>
    <property type="match status" value="1"/>
</dbReference>
<accession>A0A3Q4GUP5</accession>
<dbReference type="FunFam" id="3.40.50.300:FF:001524">
    <property type="entry name" value="Si:dkey-126g1.7"/>
    <property type="match status" value="1"/>
</dbReference>
<dbReference type="GeneTree" id="ENSGT01150000286915"/>
<dbReference type="InterPro" id="IPR001611">
    <property type="entry name" value="Leu-rich_rpt"/>
</dbReference>
<dbReference type="Pfam" id="PF05729">
    <property type="entry name" value="NACHT"/>
    <property type="match status" value="1"/>
</dbReference>
<evidence type="ECO:0000256" key="6">
    <source>
        <dbReference type="ARBA" id="ARBA00022840"/>
    </source>
</evidence>
<name>A0A3Q4GUP5_NEOBR</name>
<proteinExistence type="predicted"/>
<dbReference type="InterPro" id="IPR003877">
    <property type="entry name" value="SPRY_dom"/>
</dbReference>
<dbReference type="Pfam" id="PF17776">
    <property type="entry name" value="NLRC4_HD2"/>
    <property type="match status" value="1"/>
</dbReference>
<dbReference type="InterPro" id="IPR032675">
    <property type="entry name" value="LRR_dom_sf"/>
</dbReference>
<evidence type="ECO:0000256" key="7">
    <source>
        <dbReference type="SAM" id="MobiDB-lite"/>
    </source>
</evidence>
<dbReference type="Pfam" id="PF13516">
    <property type="entry name" value="LRR_6"/>
    <property type="match status" value="2"/>
</dbReference>
<keyword evidence="11" id="KW-1185">Reference proteome</keyword>
<reference evidence="10" key="1">
    <citation type="submission" date="2025-08" db="UniProtKB">
        <authorList>
            <consortium name="Ensembl"/>
        </authorList>
    </citation>
    <scope>IDENTIFICATION</scope>
</reference>
<comment type="subcellular location">
    <subcellularLocation>
        <location evidence="1">Cytoplasm</location>
    </subcellularLocation>
</comment>
<dbReference type="Ensembl" id="ENSNBRT00000013226.1">
    <property type="protein sequence ID" value="ENSNBRP00000012861.1"/>
    <property type="gene ID" value="ENSNBRG00000010007.1"/>
</dbReference>
<sequence length="1002" mass="114511">HRVDQKRSEVHSDQSAQQHQTHLDSIFRPLEDNIITFVKNELKKIQKVLSPDYPECLESPMEDDEEKRRSREAFVKITLDFLRRMKQEDLADCLQSRYPIGVFQHHLKSLLKKKFQCVFEGIAKAGNPTLLNQIYTELYITEGGTAEVNDEHEVRQIETASRNPDRPETTIRQEDIFKASPGRDEPIRIVLTKGVAGIGKTVLTQKYTLDWAEDKANQDIQFIFPFTFRELNVLKEEKFSLVELVHHFFTETKEAGICSFEDFQVLFIFDGLDECRLPLDFHKTTILTDPRKSTSVDVLLINLIRGKLLPTARLWITTRPAAASQIPPDCVGMVTEVRGFTDPQKEEYFRKRFTDGEQARMIISHIKTSRSLHIMCHIPVFCWITATVLENLLKTREEEQLPKTLTEMYIHFLVVQAKVKKVKYEGGFETDPHWSPESRKMMGSLGKLAFDQLQKGNLIFYESDLTECDIDIRAASVYSGVFTQIFKEERGLYQDKVFCFIHLSFQEFLAALHVHLTFINSGKNLLEEQQTTSQNSETRESAEKFFYQSAVNKALQSPNGHLDLFLRFLLGLSLQTNQTLLRGLLTQTGSSSQTNQETVQYIKKKLSENLSAEKSINLFHCLNELNDRSLVEEIQQSLRSGSLSTDELSPAQWSALVFILLSSEKDLDVFDLKKYSASEEALLRLLPVVKASNKALLNVCKLSERSCKVLSSVLSSQSSSLRELDLSNNNIQDSGVKLLSVGMKSPHCKLETLRLSGCKLSERSCEALSSFLSSQSCSLRELDLSDNSLNDSGVKMLKSPNSTIIRVEPAGVRWLRPGLRKYSCQFTINTNTVNTSLQLSDNNRKVTHVEEVQSYPDHPDRFDVSPQLLCKNGLTGRCYWEVEWRGIIYISVSYRRIRRKGGSDDCVFGWNDQSWSLYCSERFGYYVWHKSREIWISSSSSSSSSSVSNRVAVYVDCPAGTLSFYRVCSDTLIHLHTFNTTFTQTLYPGFRLWYPDSSVSLC</sequence>
<keyword evidence="3" id="KW-0433">Leucine-rich repeat</keyword>
<keyword evidence="6" id="KW-0067">ATP-binding</keyword>
<dbReference type="Gene3D" id="3.40.50.300">
    <property type="entry name" value="P-loop containing nucleotide triphosphate hydrolases"/>
    <property type="match status" value="1"/>
</dbReference>
<evidence type="ECO:0000256" key="1">
    <source>
        <dbReference type="ARBA" id="ARBA00004496"/>
    </source>
</evidence>
<dbReference type="Pfam" id="PF13765">
    <property type="entry name" value="PRY"/>
    <property type="match status" value="1"/>
</dbReference>
<dbReference type="PROSITE" id="PS50837">
    <property type="entry name" value="NACHT"/>
    <property type="match status" value="1"/>
</dbReference>
<feature type="compositionally biased region" description="Basic and acidic residues" evidence="7">
    <location>
        <begin position="1"/>
        <end position="12"/>
    </location>
</feature>
<dbReference type="InterPro" id="IPR001870">
    <property type="entry name" value="B30.2/SPRY"/>
</dbReference>
<dbReference type="OMA" id="PELEMNQ"/>
<dbReference type="InterPro" id="IPR051261">
    <property type="entry name" value="NLR"/>
</dbReference>
<dbReference type="InterPro" id="IPR043136">
    <property type="entry name" value="B30.2/SPRY_sf"/>
</dbReference>
<dbReference type="SMART" id="SM00449">
    <property type="entry name" value="SPRY"/>
    <property type="match status" value="1"/>
</dbReference>
<keyword evidence="4" id="KW-0677">Repeat</keyword>
<dbReference type="InterPro" id="IPR013320">
    <property type="entry name" value="ConA-like_dom_sf"/>
</dbReference>
<dbReference type="InterPro" id="IPR003879">
    <property type="entry name" value="Butyrophylin_SPRY"/>
</dbReference>
<feature type="domain" description="B30.2/SPRY" evidence="8">
    <location>
        <begin position="806"/>
        <end position="1002"/>
    </location>
</feature>
<dbReference type="SMART" id="SM01288">
    <property type="entry name" value="FISNA"/>
    <property type="match status" value="1"/>
</dbReference>
<dbReference type="Pfam" id="PF00622">
    <property type="entry name" value="SPRY"/>
    <property type="match status" value="1"/>
</dbReference>
<keyword evidence="2" id="KW-0963">Cytoplasm</keyword>
<dbReference type="Pfam" id="PF17779">
    <property type="entry name" value="WHD_NOD2"/>
    <property type="match status" value="1"/>
</dbReference>
<dbReference type="GO" id="GO:0005737">
    <property type="term" value="C:cytoplasm"/>
    <property type="evidence" value="ECO:0007669"/>
    <property type="project" value="UniProtKB-SubCell"/>
</dbReference>
<dbReference type="InterPro" id="IPR027417">
    <property type="entry name" value="P-loop_NTPase"/>
</dbReference>
<dbReference type="Pfam" id="PF00560">
    <property type="entry name" value="LRR_1"/>
    <property type="match status" value="1"/>
</dbReference>
<dbReference type="PANTHER" id="PTHR24106">
    <property type="entry name" value="NACHT, LRR AND CARD DOMAINS-CONTAINING"/>
    <property type="match status" value="1"/>
</dbReference>